<comment type="caution">
    <text evidence="1">The sequence shown here is derived from an EMBL/GenBank/DDBJ whole genome shotgun (WGS) entry which is preliminary data.</text>
</comment>
<dbReference type="EMBL" id="NMQW01000002">
    <property type="protein sequence ID" value="OXM88266.1"/>
    <property type="molecule type" value="Genomic_DNA"/>
</dbReference>
<protein>
    <submittedName>
        <fullName evidence="1">Uncharacterized protein</fullName>
    </submittedName>
</protein>
<dbReference type="Proteomes" id="UP000215509">
    <property type="component" value="Unassembled WGS sequence"/>
</dbReference>
<dbReference type="SUPFAM" id="SSF48208">
    <property type="entry name" value="Six-hairpin glycosidases"/>
    <property type="match status" value="1"/>
</dbReference>
<dbReference type="OrthoDB" id="6376700at2"/>
<gene>
    <name evidence="1" type="ORF">CF651_02425</name>
</gene>
<accession>A0A229UXQ0</accession>
<proteinExistence type="predicted"/>
<evidence type="ECO:0000313" key="1">
    <source>
        <dbReference type="EMBL" id="OXM88266.1"/>
    </source>
</evidence>
<sequence>MYTLTSRNKQKRVELTESAEGIQLVLKNEGNATPYFAGRLNEMLTYSSGRPWNHGEVRLESTQVSLSSGAIRIQGKIAVLSFRMELRFDERNLMRLDVEWENGTEDTLRDAAAGLLFPLPRYSGERITIPHMIYNNNPSSDPSRIVPKLGIGEGLGLICEEHRLPIPCVNMEWTKDNESRYFSLFSVPSYVEASDGSVHYGSMGAIQEEQRLVIAAMSGVLMFNGEKDTVYMGKSKTAPYDGGYTDFTPGFILSKEYALDWGPVAVSGQGFREIVRAGLQLFDSAGAKPHTPSEMIGLKANALDDRWRTNDAGAAGYIKFSDSNTFGNVSKRPLHYMYGWTGQCLKLAWCDAMLGVKREEERRVARCRQAVDFYVRESRTAIPGLRHGAYRLEEQQWDDFSWNKQTVVSSRAAGETAADLAEIILLFQSSGIEVPLSWTEALRESADFFLKAVLPSGIVPSAWQLDGVPADEMINAAGLPCLIAILKAYRVTGEASYLKRAEAMMQKYAELHVETFERPFARSTLDAKCEDKEAGMYFFLAAYELYLATNEDKYAAWAELSADWLLTFVYVWQPVYNRGTLFREKGFNAVGWPGVSVQNHHLDVFFPTYEMWNFGKRAGKPRYEQWGRVCFDAMGQGICAGTGDWNFTIVGEQGEGFFQTNWHHRGHSNKWNPSWVIAAVLSNALRFQEEVE</sequence>
<dbReference type="AlphaFoldDB" id="A0A229UXQ0"/>
<organism evidence="1 2">
    <name type="scientific">Paenibacillus rigui</name>
    <dbReference type="NCBI Taxonomy" id="554312"/>
    <lineage>
        <taxon>Bacteria</taxon>
        <taxon>Bacillati</taxon>
        <taxon>Bacillota</taxon>
        <taxon>Bacilli</taxon>
        <taxon>Bacillales</taxon>
        <taxon>Paenibacillaceae</taxon>
        <taxon>Paenibacillus</taxon>
    </lineage>
</organism>
<dbReference type="GO" id="GO:0005975">
    <property type="term" value="P:carbohydrate metabolic process"/>
    <property type="evidence" value="ECO:0007669"/>
    <property type="project" value="InterPro"/>
</dbReference>
<name>A0A229UXQ0_9BACL</name>
<dbReference type="InterPro" id="IPR008928">
    <property type="entry name" value="6-hairpin_glycosidase_sf"/>
</dbReference>
<evidence type="ECO:0000313" key="2">
    <source>
        <dbReference type="Proteomes" id="UP000215509"/>
    </source>
</evidence>
<reference evidence="1 2" key="1">
    <citation type="submission" date="2017-07" db="EMBL/GenBank/DDBJ databases">
        <title>Genome sequencing and assembly of Paenibacillus rigui.</title>
        <authorList>
            <person name="Mayilraj S."/>
        </authorList>
    </citation>
    <scope>NUCLEOTIDE SEQUENCE [LARGE SCALE GENOMIC DNA]</scope>
    <source>
        <strain evidence="1 2">JCM 16352</strain>
    </source>
</reference>
<keyword evidence="2" id="KW-1185">Reference proteome</keyword>